<feature type="region of interest" description="Disordered" evidence="1">
    <location>
        <begin position="141"/>
        <end position="176"/>
    </location>
</feature>
<dbReference type="HOGENOM" id="CLU_076536_0_0_6"/>
<dbReference type="STRING" id="767434.Fraau_0976"/>
<dbReference type="OrthoDB" id="3176605at2"/>
<keyword evidence="3" id="KW-1185">Reference proteome</keyword>
<feature type="compositionally biased region" description="Polar residues" evidence="1">
    <location>
        <begin position="307"/>
        <end position="319"/>
    </location>
</feature>
<dbReference type="RefSeq" id="WP_014402446.1">
    <property type="nucleotide sequence ID" value="NC_017033.1"/>
</dbReference>
<evidence type="ECO:0008006" key="4">
    <source>
        <dbReference type="Google" id="ProtNLM"/>
    </source>
</evidence>
<name>H8L2H3_FRAAD</name>
<sequence>MNYYQRHIGDYARDTGHLSLLEHGVYMILLDHHYASEAGIPDGKQYRLARARTPEEREAVDNILDEFFDLKDGVWINRRAHHEVLRFHSTMADDADQKRGAAERQAKARARRSALFDELATYGVVPDFNASMQQLRHMLDEVKSQRKSQAPSRNVTRDVTANQEPLPNTHYPTANTQEPVNLSVGEVAQDLGTEVLGEVFSARTANAPAEDLDGRVIDACKALRRLGVTSANPALPNLRAAIQAGASTDHLVAITQQQIEDGRAPNANYIARKAIGQIEDAKRPAPVRAGGAGIAQNKQEAIENRNRSVAQRWASSANEEPQEAEYAIG</sequence>
<protein>
    <recommendedName>
        <fullName evidence="4">DUF1376 domain-containing protein</fullName>
    </recommendedName>
</protein>
<dbReference type="KEGG" id="fau:Fraau_0976"/>
<dbReference type="Pfam" id="PF07120">
    <property type="entry name" value="DUF1376"/>
    <property type="match status" value="1"/>
</dbReference>
<dbReference type="InterPro" id="IPR010781">
    <property type="entry name" value="DUF1376"/>
</dbReference>
<dbReference type="eggNOG" id="COG3756">
    <property type="taxonomic scope" value="Bacteria"/>
</dbReference>
<organism evidence="2 3">
    <name type="scientific">Frateuria aurantia (strain ATCC 33424 / DSM 6220 / KCTC 2777 / LMG 1558 / NBRC 3245 / NCIMB 13370)</name>
    <name type="common">Acetobacter aurantius</name>
    <dbReference type="NCBI Taxonomy" id="767434"/>
    <lineage>
        <taxon>Bacteria</taxon>
        <taxon>Pseudomonadati</taxon>
        <taxon>Pseudomonadota</taxon>
        <taxon>Gammaproteobacteria</taxon>
        <taxon>Lysobacterales</taxon>
        <taxon>Rhodanobacteraceae</taxon>
        <taxon>Frateuria</taxon>
    </lineage>
</organism>
<dbReference type="AlphaFoldDB" id="H8L2H3"/>
<dbReference type="EMBL" id="CP003350">
    <property type="protein sequence ID" value="AFC85440.1"/>
    <property type="molecule type" value="Genomic_DNA"/>
</dbReference>
<gene>
    <name evidence="2" type="ordered locus">Fraau_0976</name>
</gene>
<proteinExistence type="predicted"/>
<accession>H8L2H3</accession>
<evidence type="ECO:0000313" key="3">
    <source>
        <dbReference type="Proteomes" id="UP000005234"/>
    </source>
</evidence>
<feature type="region of interest" description="Disordered" evidence="1">
    <location>
        <begin position="286"/>
        <end position="329"/>
    </location>
</feature>
<evidence type="ECO:0000313" key="2">
    <source>
        <dbReference type="EMBL" id="AFC85440.1"/>
    </source>
</evidence>
<feature type="compositionally biased region" description="Polar residues" evidence="1">
    <location>
        <begin position="147"/>
        <end position="176"/>
    </location>
</feature>
<evidence type="ECO:0000256" key="1">
    <source>
        <dbReference type="SAM" id="MobiDB-lite"/>
    </source>
</evidence>
<reference evidence="2" key="1">
    <citation type="submission" date="2012-02" db="EMBL/GenBank/DDBJ databases">
        <title>The complete genome of Frateuria aurantia DSM 6220.</title>
        <authorList>
            <consortium name="US DOE Joint Genome Institute (JGI-PGF)"/>
            <person name="Lucas S."/>
            <person name="Copeland A."/>
            <person name="Lapidus A."/>
            <person name="Glavina del Rio T."/>
            <person name="Dalin E."/>
            <person name="Tice H."/>
            <person name="Bruce D."/>
            <person name="Goodwin L."/>
            <person name="Pitluck S."/>
            <person name="Peters L."/>
            <person name="Ovchinnikova G."/>
            <person name="Teshima H."/>
            <person name="Kyrpides N."/>
            <person name="Mavromatis K."/>
            <person name="Ivanova N."/>
            <person name="Brettin T."/>
            <person name="Detter J.C."/>
            <person name="Han C."/>
            <person name="Larimer F."/>
            <person name="Land M."/>
            <person name="Hauser L."/>
            <person name="Markowitz V."/>
            <person name="Cheng J.-F."/>
            <person name="Hugenholtz P."/>
            <person name="Woyke T."/>
            <person name="Wu D."/>
            <person name="Brambilla E."/>
            <person name="Klenk H.-P."/>
            <person name="Eisen J.A."/>
        </authorList>
    </citation>
    <scope>NUCLEOTIDE SEQUENCE</scope>
    <source>
        <strain evidence="2">DSM 6220</strain>
    </source>
</reference>
<dbReference type="Proteomes" id="UP000005234">
    <property type="component" value="Chromosome"/>
</dbReference>